<reference evidence="5" key="1">
    <citation type="journal article" date="2017" name="Genome Biol.">
        <title>Comparative genomics reveals high biological diversity and specific adaptations in the industrially and medically important fungal genus Aspergillus.</title>
        <authorList>
            <person name="de Vries R.P."/>
            <person name="Riley R."/>
            <person name="Wiebenga A."/>
            <person name="Aguilar-Osorio G."/>
            <person name="Amillis S."/>
            <person name="Uchima C.A."/>
            <person name="Anderluh G."/>
            <person name="Asadollahi M."/>
            <person name="Askin M."/>
            <person name="Barry K."/>
            <person name="Battaglia E."/>
            <person name="Bayram O."/>
            <person name="Benocci T."/>
            <person name="Braus-Stromeyer S.A."/>
            <person name="Caldana C."/>
            <person name="Canovas D."/>
            <person name="Cerqueira G.C."/>
            <person name="Chen F."/>
            <person name="Chen W."/>
            <person name="Choi C."/>
            <person name="Clum A."/>
            <person name="Dos Santos R.A."/>
            <person name="Damasio A.R."/>
            <person name="Diallinas G."/>
            <person name="Emri T."/>
            <person name="Fekete E."/>
            <person name="Flipphi M."/>
            <person name="Freyberg S."/>
            <person name="Gallo A."/>
            <person name="Gournas C."/>
            <person name="Habgood R."/>
            <person name="Hainaut M."/>
            <person name="Harispe M.L."/>
            <person name="Henrissat B."/>
            <person name="Hilden K.S."/>
            <person name="Hope R."/>
            <person name="Hossain A."/>
            <person name="Karabika E."/>
            <person name="Karaffa L."/>
            <person name="Karanyi Z."/>
            <person name="Krasevec N."/>
            <person name="Kuo A."/>
            <person name="Kusch H."/>
            <person name="LaButti K."/>
            <person name="Lagendijk E.L."/>
            <person name="Lapidus A."/>
            <person name="Levasseur A."/>
            <person name="Lindquist E."/>
            <person name="Lipzen A."/>
            <person name="Logrieco A.F."/>
            <person name="MacCabe A."/>
            <person name="Maekelae M.R."/>
            <person name="Malavazi I."/>
            <person name="Melin P."/>
            <person name="Meyer V."/>
            <person name="Mielnichuk N."/>
            <person name="Miskei M."/>
            <person name="Molnar A.P."/>
            <person name="Mule G."/>
            <person name="Ngan C.Y."/>
            <person name="Orejas M."/>
            <person name="Orosz E."/>
            <person name="Ouedraogo J.P."/>
            <person name="Overkamp K.M."/>
            <person name="Park H.-S."/>
            <person name="Perrone G."/>
            <person name="Piumi F."/>
            <person name="Punt P.J."/>
            <person name="Ram A.F."/>
            <person name="Ramon A."/>
            <person name="Rauscher S."/>
            <person name="Record E."/>
            <person name="Riano-Pachon D.M."/>
            <person name="Robert V."/>
            <person name="Roehrig J."/>
            <person name="Ruller R."/>
            <person name="Salamov A."/>
            <person name="Salih N.S."/>
            <person name="Samson R.A."/>
            <person name="Sandor E."/>
            <person name="Sanguinetti M."/>
            <person name="Schuetze T."/>
            <person name="Sepcic K."/>
            <person name="Shelest E."/>
            <person name="Sherlock G."/>
            <person name="Sophianopoulou V."/>
            <person name="Squina F.M."/>
            <person name="Sun H."/>
            <person name="Susca A."/>
            <person name="Todd R.B."/>
            <person name="Tsang A."/>
            <person name="Unkles S.E."/>
            <person name="van de Wiele N."/>
            <person name="van Rossen-Uffink D."/>
            <person name="Oliveira J.V."/>
            <person name="Vesth T.C."/>
            <person name="Visser J."/>
            <person name="Yu J.-H."/>
            <person name="Zhou M."/>
            <person name="Andersen M.R."/>
            <person name="Archer D.B."/>
            <person name="Baker S.E."/>
            <person name="Benoit I."/>
            <person name="Brakhage A.A."/>
            <person name="Braus G.H."/>
            <person name="Fischer R."/>
            <person name="Frisvad J.C."/>
            <person name="Goldman G.H."/>
            <person name="Houbraken J."/>
            <person name="Oakley B."/>
            <person name="Pocsi I."/>
            <person name="Scazzocchio C."/>
            <person name="Seiboth B."/>
            <person name="vanKuyk P.A."/>
            <person name="Wortman J."/>
            <person name="Dyer P.S."/>
            <person name="Grigoriev I.V."/>
        </authorList>
    </citation>
    <scope>NUCLEOTIDE SEQUENCE [LARGE SCALE GENOMIC DNA]</scope>
    <source>
        <strain evidence="5">ITEM 5010</strain>
    </source>
</reference>
<dbReference type="Pfam" id="PF10979">
    <property type="entry name" value="DUF2786"/>
    <property type="match status" value="1"/>
</dbReference>
<proteinExistence type="predicted"/>
<protein>
    <submittedName>
        <fullName evidence="4">Uncharacterized protein</fullName>
    </submittedName>
</protein>
<evidence type="ECO:0000313" key="4">
    <source>
        <dbReference type="EMBL" id="OOF92595.1"/>
    </source>
</evidence>
<feature type="domain" description="DUF2786" evidence="2">
    <location>
        <begin position="129"/>
        <end position="168"/>
    </location>
</feature>
<dbReference type="Proteomes" id="UP000188318">
    <property type="component" value="Unassembled WGS sequence"/>
</dbReference>
<dbReference type="STRING" id="602072.A0A1R3RDN4"/>
<evidence type="ECO:0000256" key="1">
    <source>
        <dbReference type="SAM" id="MobiDB-lite"/>
    </source>
</evidence>
<evidence type="ECO:0000313" key="5">
    <source>
        <dbReference type="Proteomes" id="UP000188318"/>
    </source>
</evidence>
<name>A0A1R3RDN4_ASPC5</name>
<keyword evidence="5" id="KW-1185">Reference proteome</keyword>
<dbReference type="OrthoDB" id="3067443at2759"/>
<accession>A0A1R3RDN4</accession>
<dbReference type="InterPro" id="IPR024498">
    <property type="entry name" value="DUF2786"/>
</dbReference>
<gene>
    <name evidence="4" type="ORF">ASPCADRAFT_133580</name>
</gene>
<sequence>MSDLDFNILTPRGHQGLVDFSISEGGEFSLQAATDDVFTVGDCVRLHIWTDKSTRMELVTLYLPTDESSLRHIPSNVHVILGKNCALAVEELGGRPPALAPRSPIYKATVISTATQKRPSTSTPINKDVLERIQKAFARAKHHAANESEAKAAIFVATKLMRLHNVTQADIIANDPSNNKEKYGGSSEVAITHTTPLKLVRHETFVPRLASAMCTFFDCKCYSTERRVAIVYTFYGIAENTVAAAQGFEMAHNQILEWAGGYKGGSPTFGYRLGVADGLVSMAYHEKKRELMEVRRKVLDMVAARVRDEMDRVQRRGMERLESLPWNEDPDSEEWGLPIGGVGLGGGGRGDTDGDVDMDDDGNHETADFNEDDEKVIDLTGDVDENINKLVKTEEPERFNFADLPSMTAKAELDVSSPAAIKKEEPAASPWASEMQLTKFRASSVQVAEDYLKEHNIKLRHGKSRKRVVHDRDTYQQGRKDSKDVKFR</sequence>
<feature type="region of interest" description="Disordered" evidence="1">
    <location>
        <begin position="461"/>
        <end position="488"/>
    </location>
</feature>
<dbReference type="EMBL" id="KV907507">
    <property type="protein sequence ID" value="OOF92595.1"/>
    <property type="molecule type" value="Genomic_DNA"/>
</dbReference>
<dbReference type="InterPro" id="IPR055592">
    <property type="entry name" value="DUF7168"/>
</dbReference>
<feature type="domain" description="DUF7168" evidence="3">
    <location>
        <begin position="188"/>
        <end position="299"/>
    </location>
</feature>
<dbReference type="OMA" id="PRNESWV"/>
<feature type="compositionally biased region" description="Basic and acidic residues" evidence="1">
    <location>
        <begin position="470"/>
        <end position="488"/>
    </location>
</feature>
<organism evidence="4 5">
    <name type="scientific">Aspergillus carbonarius (strain ITEM 5010)</name>
    <dbReference type="NCBI Taxonomy" id="602072"/>
    <lineage>
        <taxon>Eukaryota</taxon>
        <taxon>Fungi</taxon>
        <taxon>Dikarya</taxon>
        <taxon>Ascomycota</taxon>
        <taxon>Pezizomycotina</taxon>
        <taxon>Eurotiomycetes</taxon>
        <taxon>Eurotiomycetidae</taxon>
        <taxon>Eurotiales</taxon>
        <taxon>Aspergillaceae</taxon>
        <taxon>Aspergillus</taxon>
        <taxon>Aspergillus subgen. Circumdati</taxon>
    </lineage>
</organism>
<dbReference type="VEuPathDB" id="FungiDB:ASPCADRAFT_133580"/>
<evidence type="ECO:0000259" key="2">
    <source>
        <dbReference type="Pfam" id="PF10979"/>
    </source>
</evidence>
<evidence type="ECO:0000259" key="3">
    <source>
        <dbReference type="Pfam" id="PF23771"/>
    </source>
</evidence>
<dbReference type="Pfam" id="PF23771">
    <property type="entry name" value="DUF7168"/>
    <property type="match status" value="1"/>
</dbReference>
<dbReference type="AlphaFoldDB" id="A0A1R3RDN4"/>